<dbReference type="Pfam" id="PF07687">
    <property type="entry name" value="M20_dimer"/>
    <property type="match status" value="1"/>
</dbReference>
<keyword evidence="5 9" id="KW-0378">Hydrolase</keyword>
<name>A0A2A3ZTT9_BREAU</name>
<dbReference type="Gene3D" id="3.40.630.10">
    <property type="entry name" value="Zn peptidases"/>
    <property type="match status" value="1"/>
</dbReference>
<dbReference type="AlphaFoldDB" id="A0A2A3ZTT9"/>
<dbReference type="SUPFAM" id="SSF55031">
    <property type="entry name" value="Bacterial exopeptidase dimerisation domain"/>
    <property type="match status" value="1"/>
</dbReference>
<comment type="similarity">
    <text evidence="2">Belongs to the peptidase M20 family.</text>
</comment>
<feature type="binding site" evidence="7">
    <location>
        <position position="91"/>
    </location>
    <ligand>
        <name>Zn(2+)</name>
        <dbReference type="ChEBI" id="CHEBI:29105"/>
        <label>1</label>
    </ligand>
</feature>
<dbReference type="RefSeq" id="WP_096145671.1">
    <property type="nucleotide sequence ID" value="NZ_JBQDWX010000007.1"/>
</dbReference>
<sequence>MTTITEASLASQTTTETLVDELLNRFARLTETGHGPGVTRLAYTRLEREAHEVFTEFMTDLGLTVWTDQAGNTIAELAGRRPGPAIGTGSHLDSVPNAGAYDGIAGVIAAMVAAWQLAEQETFDHPLRFVAFAAEEGARFGQACTGSRLAAGLTESADLDHLHDAAGTSMADAFREVGLDPEAADEARWSADDWAGFVELHIEQGSVLTDTNTQIGVVDTISGSTRLHVEFRGRASHTGGTPMHLRADALAAAAELITAGETLATDPRHRGTRITVGTIEVEPGSMTTIPGLCRLDVDIRDTDDRRQRETALELIGRAERLAAERGVDSDVQVVADASPAILPLSIQRQLTSAAHEVGCSYRVMPSGASHDTQMISHVCPVGMLFVPSQNHGISHAPEELTHTTDIVRGIDVLIAGLRRLDSAI</sequence>
<evidence type="ECO:0000256" key="7">
    <source>
        <dbReference type="PIRSR" id="PIRSR001235-1"/>
    </source>
</evidence>
<organism evidence="9 10">
    <name type="scientific">Brevibacterium aurantiacum</name>
    <dbReference type="NCBI Taxonomy" id="273384"/>
    <lineage>
        <taxon>Bacteria</taxon>
        <taxon>Bacillati</taxon>
        <taxon>Actinomycetota</taxon>
        <taxon>Actinomycetes</taxon>
        <taxon>Micrococcales</taxon>
        <taxon>Brevibacteriaceae</taxon>
        <taxon>Brevibacterium</taxon>
    </lineage>
</organism>
<evidence type="ECO:0000256" key="6">
    <source>
        <dbReference type="ARBA" id="ARBA00023211"/>
    </source>
</evidence>
<accession>A0A2A3ZTT9</accession>
<comment type="cofactor">
    <cofactor evidence="1">
        <name>Mn(2+)</name>
        <dbReference type="ChEBI" id="CHEBI:29035"/>
    </cofactor>
</comment>
<evidence type="ECO:0000256" key="1">
    <source>
        <dbReference type="ARBA" id="ARBA00001936"/>
    </source>
</evidence>
<keyword evidence="7" id="KW-0862">Zinc</keyword>
<proteinExistence type="inferred from homology"/>
<feature type="binding site" evidence="7">
    <location>
        <position position="136"/>
    </location>
    <ligand>
        <name>Zn(2+)</name>
        <dbReference type="ChEBI" id="CHEBI:29105"/>
        <label>2</label>
    </ligand>
</feature>
<evidence type="ECO:0000313" key="9">
    <source>
        <dbReference type="EMBL" id="PCC55090.1"/>
    </source>
</evidence>
<dbReference type="Gene3D" id="3.30.70.360">
    <property type="match status" value="1"/>
</dbReference>
<dbReference type="GO" id="GO:0046872">
    <property type="term" value="F:metal ion binding"/>
    <property type="evidence" value="ECO:0007669"/>
    <property type="project" value="UniProtKB-KW"/>
</dbReference>
<evidence type="ECO:0000313" key="10">
    <source>
        <dbReference type="Proteomes" id="UP000217881"/>
    </source>
</evidence>
<feature type="domain" description="Peptidase M20 dimerisation" evidence="8">
    <location>
        <begin position="222"/>
        <end position="310"/>
    </location>
</feature>
<evidence type="ECO:0000256" key="4">
    <source>
        <dbReference type="ARBA" id="ARBA00022723"/>
    </source>
</evidence>
<dbReference type="NCBIfam" id="TIGR01879">
    <property type="entry name" value="hydantase"/>
    <property type="match status" value="1"/>
</dbReference>
<dbReference type="SUPFAM" id="SSF53187">
    <property type="entry name" value="Zn-dependent exopeptidases"/>
    <property type="match status" value="1"/>
</dbReference>
<dbReference type="InterPro" id="IPR011650">
    <property type="entry name" value="Peptidase_M20_dimer"/>
</dbReference>
<keyword evidence="6" id="KW-0464">Manganese</keyword>
<feature type="binding site" evidence="7">
    <location>
        <position position="102"/>
    </location>
    <ligand>
        <name>Zn(2+)</name>
        <dbReference type="ChEBI" id="CHEBI:29105"/>
        <label>2</label>
    </ligand>
</feature>
<feature type="binding site" evidence="7">
    <location>
        <position position="395"/>
    </location>
    <ligand>
        <name>Zn(2+)</name>
        <dbReference type="ChEBI" id="CHEBI:29105"/>
        <label>2</label>
    </ligand>
</feature>
<dbReference type="GO" id="GO:0016813">
    <property type="term" value="F:hydrolase activity, acting on carbon-nitrogen (but not peptide) bonds, in linear amidines"/>
    <property type="evidence" value="ECO:0007669"/>
    <property type="project" value="InterPro"/>
</dbReference>
<comment type="caution">
    <text evidence="9">The sequence shown here is derived from an EMBL/GenBank/DDBJ whole genome shotgun (WGS) entry which is preliminary data.</text>
</comment>
<dbReference type="PIRSF" id="PIRSF001235">
    <property type="entry name" value="Amidase_carbamoylase"/>
    <property type="match status" value="1"/>
</dbReference>
<keyword evidence="4 7" id="KW-0479">Metal-binding</keyword>
<feature type="binding site" evidence="7">
    <location>
        <position position="102"/>
    </location>
    <ligand>
        <name>Zn(2+)</name>
        <dbReference type="ChEBI" id="CHEBI:29105"/>
        <label>1</label>
    </ligand>
</feature>
<evidence type="ECO:0000256" key="5">
    <source>
        <dbReference type="ARBA" id="ARBA00022801"/>
    </source>
</evidence>
<reference evidence="9 10" key="1">
    <citation type="journal article" date="2017" name="Elife">
        <title>Extensive horizontal gene transfer in cheese-associated bacteria.</title>
        <authorList>
            <person name="Bonham K.S."/>
            <person name="Wolfe B.E."/>
            <person name="Dutton R.J."/>
        </authorList>
    </citation>
    <scope>NUCLEOTIDE SEQUENCE [LARGE SCALE GENOMIC DNA]</scope>
    <source>
        <strain evidence="9 10">738_8</strain>
    </source>
</reference>
<feature type="binding site" evidence="7">
    <location>
        <position position="201"/>
    </location>
    <ligand>
        <name>Zn(2+)</name>
        <dbReference type="ChEBI" id="CHEBI:29105"/>
        <label>1</label>
    </ligand>
</feature>
<evidence type="ECO:0000256" key="2">
    <source>
        <dbReference type="ARBA" id="ARBA00006153"/>
    </source>
</evidence>
<dbReference type="InterPro" id="IPR002933">
    <property type="entry name" value="Peptidase_M20"/>
</dbReference>
<dbReference type="Pfam" id="PF01546">
    <property type="entry name" value="Peptidase_M20"/>
    <property type="match status" value="1"/>
</dbReference>
<dbReference type="EMBL" id="NRHA01000005">
    <property type="protein sequence ID" value="PCC55090.1"/>
    <property type="molecule type" value="Genomic_DNA"/>
</dbReference>
<dbReference type="PANTHER" id="PTHR32494">
    <property type="entry name" value="ALLANTOATE DEIMINASE-RELATED"/>
    <property type="match status" value="1"/>
</dbReference>
<comment type="subunit">
    <text evidence="3">Homodimer.</text>
</comment>
<dbReference type="PANTHER" id="PTHR32494:SF19">
    <property type="entry name" value="ALLANTOATE DEIMINASE-RELATED"/>
    <property type="match status" value="1"/>
</dbReference>
<evidence type="ECO:0000259" key="8">
    <source>
        <dbReference type="Pfam" id="PF07687"/>
    </source>
</evidence>
<dbReference type="Proteomes" id="UP000217881">
    <property type="component" value="Unassembled WGS sequence"/>
</dbReference>
<protein>
    <submittedName>
        <fullName evidence="9">Zn-dependent hydrolase</fullName>
    </submittedName>
</protein>
<dbReference type="InterPro" id="IPR036264">
    <property type="entry name" value="Bact_exopeptidase_dim_dom"/>
</dbReference>
<gene>
    <name evidence="9" type="ORF">CIK59_02690</name>
</gene>
<dbReference type="NCBIfam" id="NF006771">
    <property type="entry name" value="PRK09290.1-5"/>
    <property type="match status" value="1"/>
</dbReference>
<evidence type="ECO:0000256" key="3">
    <source>
        <dbReference type="ARBA" id="ARBA00011738"/>
    </source>
</evidence>
<comment type="cofactor">
    <cofactor evidence="7">
        <name>Zn(2+)</name>
        <dbReference type="ChEBI" id="CHEBI:29105"/>
    </cofactor>
    <text evidence="7">Binds 2 Zn(2+) ions per subunit.</text>
</comment>
<dbReference type="InterPro" id="IPR010158">
    <property type="entry name" value="Amidase_Cbmase"/>
</dbReference>